<dbReference type="OrthoDB" id="7362854at2"/>
<feature type="coiled-coil region" evidence="1">
    <location>
        <begin position="7"/>
        <end position="55"/>
    </location>
</feature>
<dbReference type="Gene3D" id="6.10.280.50">
    <property type="match status" value="1"/>
</dbReference>
<protein>
    <submittedName>
        <fullName evidence="2">DUF465 domain-containing protein</fullName>
    </submittedName>
</protein>
<dbReference type="Proteomes" id="UP000323142">
    <property type="component" value="Unassembled WGS sequence"/>
</dbReference>
<organism evidence="2 3">
    <name type="scientific">Salinarimonas soli</name>
    <dbReference type="NCBI Taxonomy" id="1638099"/>
    <lineage>
        <taxon>Bacteria</taxon>
        <taxon>Pseudomonadati</taxon>
        <taxon>Pseudomonadota</taxon>
        <taxon>Alphaproteobacteria</taxon>
        <taxon>Hyphomicrobiales</taxon>
        <taxon>Salinarimonadaceae</taxon>
        <taxon>Salinarimonas</taxon>
    </lineage>
</organism>
<reference evidence="2 3" key="1">
    <citation type="submission" date="2019-09" db="EMBL/GenBank/DDBJ databases">
        <title>Salinarimonas rosea gen. nov., sp. nov., a new member of the a-2 subgroup of the Proteobacteria.</title>
        <authorList>
            <person name="Liu J."/>
        </authorList>
    </citation>
    <scope>NUCLEOTIDE SEQUENCE [LARGE SCALE GENOMIC DNA]</scope>
    <source>
        <strain evidence="2 3">BN140002</strain>
    </source>
</reference>
<evidence type="ECO:0000313" key="3">
    <source>
        <dbReference type="Proteomes" id="UP000323142"/>
    </source>
</evidence>
<keyword evidence="3" id="KW-1185">Reference proteome</keyword>
<name>A0A5B2VA01_9HYPH</name>
<evidence type="ECO:0000256" key="1">
    <source>
        <dbReference type="SAM" id="Coils"/>
    </source>
</evidence>
<comment type="caution">
    <text evidence="2">The sequence shown here is derived from an EMBL/GenBank/DDBJ whole genome shotgun (WGS) entry which is preliminary data.</text>
</comment>
<sequence>MSLQSHLAELERKHQALEREIQSALVHPSADDLQVLELKRRKLQLKDEIMRLRHASLNASPTIH</sequence>
<dbReference type="EMBL" id="VUOA01000032">
    <property type="protein sequence ID" value="KAA2235841.1"/>
    <property type="molecule type" value="Genomic_DNA"/>
</dbReference>
<reference evidence="2 3" key="2">
    <citation type="submission" date="2019-09" db="EMBL/GenBank/DDBJ databases">
        <authorList>
            <person name="Jin C."/>
        </authorList>
    </citation>
    <scope>NUCLEOTIDE SEQUENCE [LARGE SCALE GENOMIC DNA]</scope>
    <source>
        <strain evidence="2 3">BN140002</strain>
    </source>
</reference>
<proteinExistence type="predicted"/>
<dbReference type="InterPro" id="IPR038444">
    <property type="entry name" value="DUF465_sf"/>
</dbReference>
<dbReference type="RefSeq" id="WP_149819901.1">
    <property type="nucleotide sequence ID" value="NZ_VUOA01000032.1"/>
</dbReference>
<keyword evidence="1" id="KW-0175">Coiled coil</keyword>
<dbReference type="Pfam" id="PF04325">
    <property type="entry name" value="DUF465"/>
    <property type="match status" value="1"/>
</dbReference>
<dbReference type="InterPro" id="IPR007420">
    <property type="entry name" value="DUF465"/>
</dbReference>
<evidence type="ECO:0000313" key="2">
    <source>
        <dbReference type="EMBL" id="KAA2235841.1"/>
    </source>
</evidence>
<accession>A0A5B2VA01</accession>
<gene>
    <name evidence="2" type="ORF">F0L46_17505</name>
</gene>
<dbReference type="AlphaFoldDB" id="A0A5B2VA01"/>